<evidence type="ECO:0000313" key="2">
    <source>
        <dbReference type="EMBL" id="MCP2261866.1"/>
    </source>
</evidence>
<sequence length="114" mass="12083">MIADNGYSRRAIASTCVGARIPAAIPDHVDQRDTRHRGWAGGRPPAPDPGVYPRRDEVACCVSRLEQGRALATGYAEIVTSYRRMVDLATLLIRLGGQAPGPLRPGGADNCAGS</sequence>
<proteinExistence type="predicted"/>
<keyword evidence="3" id="KW-1185">Reference proteome</keyword>
<dbReference type="RefSeq" id="WP_253673213.1">
    <property type="nucleotide sequence ID" value="NZ_JAMTCP010000050.1"/>
</dbReference>
<evidence type="ECO:0000313" key="3">
    <source>
        <dbReference type="Proteomes" id="UP001205311"/>
    </source>
</evidence>
<feature type="region of interest" description="Disordered" evidence="1">
    <location>
        <begin position="26"/>
        <end position="53"/>
    </location>
</feature>
<name>A0ABT1I2B6_STRSD</name>
<dbReference type="Proteomes" id="UP001205311">
    <property type="component" value="Unassembled WGS sequence"/>
</dbReference>
<dbReference type="EMBL" id="JAMTCP010000050">
    <property type="protein sequence ID" value="MCP2261866.1"/>
    <property type="molecule type" value="Genomic_DNA"/>
</dbReference>
<gene>
    <name evidence="2" type="ORF">LX15_005593</name>
</gene>
<accession>A0ABT1I2B6</accession>
<reference evidence="2 3" key="1">
    <citation type="submission" date="2022-06" db="EMBL/GenBank/DDBJ databases">
        <title>Genomic Encyclopedia of Archaeal and Bacterial Type Strains, Phase II (KMG-II): from individual species to whole genera.</title>
        <authorList>
            <person name="Goeker M."/>
        </authorList>
    </citation>
    <scope>NUCLEOTIDE SEQUENCE [LARGE SCALE GENOMIC DNA]</scope>
    <source>
        <strain evidence="2 3">DSM 40477</strain>
    </source>
</reference>
<comment type="caution">
    <text evidence="2">The sequence shown here is derived from an EMBL/GenBank/DDBJ whole genome shotgun (WGS) entry which is preliminary data.</text>
</comment>
<protein>
    <submittedName>
        <fullName evidence="2">Transposase DDE domain-containing protein</fullName>
    </submittedName>
</protein>
<evidence type="ECO:0000256" key="1">
    <source>
        <dbReference type="SAM" id="MobiDB-lite"/>
    </source>
</evidence>
<organism evidence="2 3">
    <name type="scientific">Streptoalloteichus tenebrarius (strain ATCC 17920 / DSM 40477 / JCM 4838 / CBS 697.72 / NBRC 16177 / NCIMB 11028 / NRRL B-12390 / A12253. 1 / ISP 5477)</name>
    <name type="common">Streptomyces tenebrarius</name>
    <dbReference type="NCBI Taxonomy" id="1933"/>
    <lineage>
        <taxon>Bacteria</taxon>
        <taxon>Bacillati</taxon>
        <taxon>Actinomycetota</taxon>
        <taxon>Actinomycetes</taxon>
        <taxon>Pseudonocardiales</taxon>
        <taxon>Pseudonocardiaceae</taxon>
        <taxon>Streptoalloteichus</taxon>
    </lineage>
</organism>